<keyword evidence="1" id="KW-1185">Reference proteome</keyword>
<evidence type="ECO:0000313" key="1">
    <source>
        <dbReference type="Proteomes" id="UP000095287"/>
    </source>
</evidence>
<dbReference type="Proteomes" id="UP000095287">
    <property type="component" value="Unplaced"/>
</dbReference>
<protein>
    <submittedName>
        <fullName evidence="2">MATH domain-containing protein</fullName>
    </submittedName>
</protein>
<dbReference type="Gene3D" id="2.60.210.10">
    <property type="entry name" value="Apoptosis, Tumor Necrosis Factor Receptor Associated Protein 2, Chain A"/>
    <property type="match status" value="1"/>
</dbReference>
<evidence type="ECO:0000313" key="2">
    <source>
        <dbReference type="WBParaSite" id="L893_g21773.t1"/>
    </source>
</evidence>
<reference evidence="2" key="1">
    <citation type="submission" date="2016-11" db="UniProtKB">
        <authorList>
            <consortium name="WormBaseParasite"/>
        </authorList>
    </citation>
    <scope>IDENTIFICATION</scope>
</reference>
<sequence length="89" mass="9966">MTTPMPSSSNPSEANSDGTLRLLIQRFANMAETVRGPCKNIENVPWRIVLMPRQHVVHNRGTQKCLGFFLECCPQTSSEYVVCSKSQPL</sequence>
<dbReference type="AlphaFoldDB" id="A0A1I7Z140"/>
<dbReference type="WBParaSite" id="L893_g21773.t1">
    <property type="protein sequence ID" value="L893_g21773.t1"/>
    <property type="gene ID" value="L893_g21773"/>
</dbReference>
<proteinExistence type="predicted"/>
<organism evidence="1 2">
    <name type="scientific">Steinernema glaseri</name>
    <dbReference type="NCBI Taxonomy" id="37863"/>
    <lineage>
        <taxon>Eukaryota</taxon>
        <taxon>Metazoa</taxon>
        <taxon>Ecdysozoa</taxon>
        <taxon>Nematoda</taxon>
        <taxon>Chromadorea</taxon>
        <taxon>Rhabditida</taxon>
        <taxon>Tylenchina</taxon>
        <taxon>Panagrolaimomorpha</taxon>
        <taxon>Strongyloidoidea</taxon>
        <taxon>Steinernematidae</taxon>
        <taxon>Steinernema</taxon>
    </lineage>
</organism>
<name>A0A1I7Z140_9BILA</name>
<accession>A0A1I7Z140</accession>
<dbReference type="InterPro" id="IPR008974">
    <property type="entry name" value="TRAF-like"/>
</dbReference>